<organism evidence="2 3">
    <name type="scientific">Stephania yunnanensis</name>
    <dbReference type="NCBI Taxonomy" id="152371"/>
    <lineage>
        <taxon>Eukaryota</taxon>
        <taxon>Viridiplantae</taxon>
        <taxon>Streptophyta</taxon>
        <taxon>Embryophyta</taxon>
        <taxon>Tracheophyta</taxon>
        <taxon>Spermatophyta</taxon>
        <taxon>Magnoliopsida</taxon>
        <taxon>Ranunculales</taxon>
        <taxon>Menispermaceae</taxon>
        <taxon>Menispermoideae</taxon>
        <taxon>Cissampelideae</taxon>
        <taxon>Stephania</taxon>
    </lineage>
</organism>
<keyword evidence="1" id="KW-0812">Transmembrane</keyword>
<dbReference type="EMBL" id="JBBNAF010000005">
    <property type="protein sequence ID" value="KAK9143145.1"/>
    <property type="molecule type" value="Genomic_DNA"/>
</dbReference>
<gene>
    <name evidence="2" type="ORF">Syun_012545</name>
</gene>
<evidence type="ECO:0000313" key="3">
    <source>
        <dbReference type="Proteomes" id="UP001420932"/>
    </source>
</evidence>
<dbReference type="Proteomes" id="UP001420932">
    <property type="component" value="Unassembled WGS sequence"/>
</dbReference>
<sequence>MNFTVEKNCVEFLNHAFVNLLAWLNTLFRSLFGTCFHAVIGGGYTFVALTITIILASRYNNILDSHECISSYLNRACTYEVFGLPLYHILSFEDIEEMFFHMFVGLLRNCWETFEGTQYNDQVSENLMGDMTETICETDGASARTSMVRARMNACRIRLGAQQGVFLTRA</sequence>
<comment type="caution">
    <text evidence="2">The sequence shown here is derived from an EMBL/GenBank/DDBJ whole genome shotgun (WGS) entry which is preliminary data.</text>
</comment>
<keyword evidence="1" id="KW-0472">Membrane</keyword>
<reference evidence="2 3" key="1">
    <citation type="submission" date="2024-01" db="EMBL/GenBank/DDBJ databases">
        <title>Genome assemblies of Stephania.</title>
        <authorList>
            <person name="Yang L."/>
        </authorList>
    </citation>
    <scope>NUCLEOTIDE SEQUENCE [LARGE SCALE GENOMIC DNA]</scope>
    <source>
        <strain evidence="2">YNDBR</strain>
        <tissue evidence="2">Leaf</tissue>
    </source>
</reference>
<feature type="transmembrane region" description="Helical" evidence="1">
    <location>
        <begin position="31"/>
        <end position="56"/>
    </location>
</feature>
<keyword evidence="3" id="KW-1185">Reference proteome</keyword>
<name>A0AAP0K1V5_9MAGN</name>
<evidence type="ECO:0000313" key="2">
    <source>
        <dbReference type="EMBL" id="KAK9143145.1"/>
    </source>
</evidence>
<accession>A0AAP0K1V5</accession>
<proteinExistence type="predicted"/>
<dbReference type="AlphaFoldDB" id="A0AAP0K1V5"/>
<evidence type="ECO:0000256" key="1">
    <source>
        <dbReference type="SAM" id="Phobius"/>
    </source>
</evidence>
<protein>
    <submittedName>
        <fullName evidence="2">Uncharacterized protein</fullName>
    </submittedName>
</protein>
<keyword evidence="1" id="KW-1133">Transmembrane helix</keyword>